<dbReference type="AlphaFoldDB" id="A0A8J6B1M0"/>
<dbReference type="EMBL" id="JAHDYR010000062">
    <property type="protein sequence ID" value="KAG9391082.1"/>
    <property type="molecule type" value="Genomic_DNA"/>
</dbReference>
<comment type="similarity">
    <text evidence="1">Belongs to the HMG-CoA reductase family.</text>
</comment>
<comment type="caution">
    <text evidence="3">The sequence shown here is derived from an EMBL/GenBank/DDBJ whole genome shotgun (WGS) entry which is preliminary data.</text>
</comment>
<dbReference type="Pfam" id="PF00368">
    <property type="entry name" value="HMG-CoA_red"/>
    <property type="match status" value="1"/>
</dbReference>
<dbReference type="OrthoDB" id="310654at2759"/>
<protein>
    <submittedName>
        <fullName evidence="3">Hydroxymethylglutaryl-CoA reductase, class I/II</fullName>
    </submittedName>
</protein>
<proteinExistence type="inferred from homology"/>
<sequence>MQILEKISENVVGAVALPLSVAPNFKIDDLEYLVPMCTEESSVVAACSNGARLVHANGGFTTTAPPDPYMTGMIQLIELDNSQRVVEHLNSQREAILSEANRGHHHCRATDAAATVLGPDSAVLTVRVSVGDSMGANAINRMMEAVGRWLDVAPGRVLCRILSNDAKGRVYTASATLSGSGEDRGRLGDLSRAFELAQALPERAVTHNKGIMNGVIAVAMASGQDTRAIEAANHLYAGSGGQYKPLSRCVVTESADTTTLTITVDVACPIGVVGGLTTFHPACRAALGLLPETTADCLGRTMACAGLASNIAALRALVGVGINAGHLRLHDKKKG</sequence>
<keyword evidence="4" id="KW-1185">Reference proteome</keyword>
<accession>A0A8J6B1M0</accession>
<dbReference type="InterPro" id="IPR002202">
    <property type="entry name" value="HMG_CoA_Rdtase"/>
</dbReference>
<evidence type="ECO:0000256" key="2">
    <source>
        <dbReference type="ARBA" id="ARBA00023002"/>
    </source>
</evidence>
<dbReference type="Gene3D" id="3.90.770.10">
    <property type="entry name" value="3-hydroxy-3-methylglutaryl-coenzyme A Reductase, Chain A, domain 2"/>
    <property type="match status" value="2"/>
</dbReference>
<dbReference type="PANTHER" id="PTHR10572">
    <property type="entry name" value="3-HYDROXY-3-METHYLGLUTARYL-COENZYME A REDUCTASE"/>
    <property type="match status" value="1"/>
</dbReference>
<dbReference type="GO" id="GO:0015936">
    <property type="term" value="P:coenzyme A metabolic process"/>
    <property type="evidence" value="ECO:0007669"/>
    <property type="project" value="InterPro"/>
</dbReference>
<dbReference type="SUPFAM" id="SSF55035">
    <property type="entry name" value="NAD-binding domain of HMG-CoA reductase"/>
    <property type="match status" value="1"/>
</dbReference>
<dbReference type="InterPro" id="IPR023074">
    <property type="entry name" value="HMG_CoA_Rdtase_cat_sf"/>
</dbReference>
<name>A0A8J6B1M0_9EUKA</name>
<reference evidence="3" key="1">
    <citation type="submission" date="2021-05" db="EMBL/GenBank/DDBJ databases">
        <title>A free-living protist that lacks canonical eukaryotic 1 DNA replication and segregation systems.</title>
        <authorList>
            <person name="Salas-Leiva D.E."/>
            <person name="Tromer E.C."/>
            <person name="Curtis B.A."/>
            <person name="Jerlstrom-Hultqvist J."/>
            <person name="Kolisko M."/>
            <person name="Yi Z."/>
            <person name="Salas-Leiva J.S."/>
            <person name="Gallot-Lavallee L."/>
            <person name="Kops G.J.P.L."/>
            <person name="Archibald J.M."/>
            <person name="Simpson A.G.B."/>
            <person name="Roger A.J."/>
        </authorList>
    </citation>
    <scope>NUCLEOTIDE SEQUENCE</scope>
    <source>
        <strain evidence="3">BICM</strain>
    </source>
</reference>
<dbReference type="SUPFAM" id="SSF56542">
    <property type="entry name" value="Substrate-binding domain of HMG-CoA reductase"/>
    <property type="match status" value="1"/>
</dbReference>
<dbReference type="PRINTS" id="PR00071">
    <property type="entry name" value="HMGCOARDTASE"/>
</dbReference>
<dbReference type="PROSITE" id="PS50065">
    <property type="entry name" value="HMG_COA_REDUCTASE_4"/>
    <property type="match status" value="1"/>
</dbReference>
<evidence type="ECO:0000313" key="4">
    <source>
        <dbReference type="Proteomes" id="UP000717585"/>
    </source>
</evidence>
<dbReference type="InterPro" id="IPR009029">
    <property type="entry name" value="HMG_CoA_Rdtase_sub-bd_dom_sf"/>
</dbReference>
<dbReference type="InterPro" id="IPR009023">
    <property type="entry name" value="HMG_CoA_Rdtase_NAD(P)-bd_sf"/>
</dbReference>
<evidence type="ECO:0000256" key="1">
    <source>
        <dbReference type="ARBA" id="ARBA00007661"/>
    </source>
</evidence>
<evidence type="ECO:0000313" key="3">
    <source>
        <dbReference type="EMBL" id="KAG9391082.1"/>
    </source>
</evidence>
<keyword evidence="2" id="KW-0560">Oxidoreductase</keyword>
<dbReference type="Proteomes" id="UP000717585">
    <property type="component" value="Unassembled WGS sequence"/>
</dbReference>
<gene>
    <name evidence="3" type="ORF">J8273_7356</name>
</gene>
<organism evidence="3 4">
    <name type="scientific">Carpediemonas membranifera</name>
    <dbReference type="NCBI Taxonomy" id="201153"/>
    <lineage>
        <taxon>Eukaryota</taxon>
        <taxon>Metamonada</taxon>
        <taxon>Carpediemonas-like organisms</taxon>
        <taxon>Carpediemonas</taxon>
    </lineage>
</organism>
<dbReference type="GO" id="GO:0004420">
    <property type="term" value="F:hydroxymethylglutaryl-CoA reductase (NADPH) activity"/>
    <property type="evidence" value="ECO:0007669"/>
    <property type="project" value="InterPro"/>
</dbReference>
<dbReference type="PANTHER" id="PTHR10572:SF24">
    <property type="entry name" value="3-HYDROXY-3-METHYLGLUTARYL-COENZYME A REDUCTASE"/>
    <property type="match status" value="1"/>
</dbReference>